<proteinExistence type="predicted"/>
<protein>
    <submittedName>
        <fullName evidence="1">Uncharacterized protein</fullName>
    </submittedName>
</protein>
<dbReference type="EMBL" id="VSRR010018340">
    <property type="protein sequence ID" value="MPC61247.1"/>
    <property type="molecule type" value="Genomic_DNA"/>
</dbReference>
<comment type="caution">
    <text evidence="1">The sequence shown here is derived from an EMBL/GenBank/DDBJ whole genome shotgun (WGS) entry which is preliminary data.</text>
</comment>
<gene>
    <name evidence="1" type="ORF">E2C01_055315</name>
</gene>
<dbReference type="AlphaFoldDB" id="A0A5B7GVL5"/>
<dbReference type="Proteomes" id="UP000324222">
    <property type="component" value="Unassembled WGS sequence"/>
</dbReference>
<name>A0A5B7GVL5_PORTR</name>
<organism evidence="1 2">
    <name type="scientific">Portunus trituberculatus</name>
    <name type="common">Swimming crab</name>
    <name type="synonym">Neptunus trituberculatus</name>
    <dbReference type="NCBI Taxonomy" id="210409"/>
    <lineage>
        <taxon>Eukaryota</taxon>
        <taxon>Metazoa</taxon>
        <taxon>Ecdysozoa</taxon>
        <taxon>Arthropoda</taxon>
        <taxon>Crustacea</taxon>
        <taxon>Multicrustacea</taxon>
        <taxon>Malacostraca</taxon>
        <taxon>Eumalacostraca</taxon>
        <taxon>Eucarida</taxon>
        <taxon>Decapoda</taxon>
        <taxon>Pleocyemata</taxon>
        <taxon>Brachyura</taxon>
        <taxon>Eubrachyura</taxon>
        <taxon>Portunoidea</taxon>
        <taxon>Portunidae</taxon>
        <taxon>Portuninae</taxon>
        <taxon>Portunus</taxon>
    </lineage>
</organism>
<reference evidence="1 2" key="1">
    <citation type="submission" date="2019-05" db="EMBL/GenBank/DDBJ databases">
        <title>Another draft genome of Portunus trituberculatus and its Hox gene families provides insights of decapod evolution.</title>
        <authorList>
            <person name="Jeong J.-H."/>
            <person name="Song I."/>
            <person name="Kim S."/>
            <person name="Choi T."/>
            <person name="Kim D."/>
            <person name="Ryu S."/>
            <person name="Kim W."/>
        </authorList>
    </citation>
    <scope>NUCLEOTIDE SEQUENCE [LARGE SCALE GENOMIC DNA]</scope>
    <source>
        <tissue evidence="1">Muscle</tissue>
    </source>
</reference>
<evidence type="ECO:0000313" key="2">
    <source>
        <dbReference type="Proteomes" id="UP000324222"/>
    </source>
</evidence>
<sequence>MEKERPKQTVTGWKDMRICKMVQRQKSAERQPETDGRVTDGEIETYVNKRQRWEGRITITSDDKSRKSVKEKSQQ</sequence>
<evidence type="ECO:0000313" key="1">
    <source>
        <dbReference type="EMBL" id="MPC61247.1"/>
    </source>
</evidence>
<accession>A0A5B7GVL5</accession>
<keyword evidence="2" id="KW-1185">Reference proteome</keyword>